<feature type="domain" description="Aminoglycoside phosphotransferase" evidence="2">
    <location>
        <begin position="181"/>
        <end position="381"/>
    </location>
</feature>
<dbReference type="InterPro" id="IPR051678">
    <property type="entry name" value="AGP_Transferase"/>
</dbReference>
<dbReference type="SUPFAM" id="SSF56112">
    <property type="entry name" value="Protein kinase-like (PK-like)"/>
    <property type="match status" value="1"/>
</dbReference>
<dbReference type="Proteomes" id="UP001302126">
    <property type="component" value="Unassembled WGS sequence"/>
</dbReference>
<protein>
    <recommendedName>
        <fullName evidence="2">Aminoglycoside phosphotransferase domain-containing protein</fullName>
    </recommendedName>
</protein>
<keyword evidence="4" id="KW-1185">Reference proteome</keyword>
<dbReference type="PANTHER" id="PTHR21310:SF54">
    <property type="entry name" value="AMINOGLYCOSIDE PHOSPHOTRANSFERASE DOMAIN-CONTAINING PROTEIN"/>
    <property type="match status" value="1"/>
</dbReference>
<feature type="region of interest" description="Disordered" evidence="1">
    <location>
        <begin position="1"/>
        <end position="25"/>
    </location>
</feature>
<evidence type="ECO:0000313" key="4">
    <source>
        <dbReference type="Proteomes" id="UP001302126"/>
    </source>
</evidence>
<evidence type="ECO:0000259" key="2">
    <source>
        <dbReference type="Pfam" id="PF01636"/>
    </source>
</evidence>
<reference evidence="3" key="1">
    <citation type="journal article" date="2023" name="Mol. Phylogenet. Evol.">
        <title>Genome-scale phylogeny and comparative genomics of the fungal order Sordariales.</title>
        <authorList>
            <person name="Hensen N."/>
            <person name="Bonometti L."/>
            <person name="Westerberg I."/>
            <person name="Brannstrom I.O."/>
            <person name="Guillou S."/>
            <person name="Cros-Aarteil S."/>
            <person name="Calhoun S."/>
            <person name="Haridas S."/>
            <person name="Kuo A."/>
            <person name="Mondo S."/>
            <person name="Pangilinan J."/>
            <person name="Riley R."/>
            <person name="LaButti K."/>
            <person name="Andreopoulos B."/>
            <person name="Lipzen A."/>
            <person name="Chen C."/>
            <person name="Yan M."/>
            <person name="Daum C."/>
            <person name="Ng V."/>
            <person name="Clum A."/>
            <person name="Steindorff A."/>
            <person name="Ohm R.A."/>
            <person name="Martin F."/>
            <person name="Silar P."/>
            <person name="Natvig D.O."/>
            <person name="Lalanne C."/>
            <person name="Gautier V."/>
            <person name="Ament-Velasquez S.L."/>
            <person name="Kruys A."/>
            <person name="Hutchinson M.I."/>
            <person name="Powell A.J."/>
            <person name="Barry K."/>
            <person name="Miller A.N."/>
            <person name="Grigoriev I.V."/>
            <person name="Debuchy R."/>
            <person name="Gladieux P."/>
            <person name="Hiltunen Thoren M."/>
            <person name="Johannesson H."/>
        </authorList>
    </citation>
    <scope>NUCLEOTIDE SEQUENCE</scope>
    <source>
        <strain evidence="3">PSN309</strain>
    </source>
</reference>
<sequence length="434" mass="48218">MLVNPAHYSSSQGPFHQPSPPPPQAVEVDPFQSLYDSLANLTLTATASPLLLPHSSTTTPSNHNASAAAEEEAIIPDAAPIVSLPLSSRNDDTTPPPIPVNIIFPPGDNVVFAHSSYYRQFREQLPSVLHVRTQAILSAGRLPLPSPSYLIPFPGQGLLAHYGPDSNVTATEGKNLLLLRQIFKNGEIPVPEVYGWRRDAENGERVVYTSLPQGNTLEDRWGGLTDVEKTSVCEELRGIVRTWRRLEQGDKHRGREIVGSIDNTPLNDQIFRLLPNTSNSKMTLPPPGPFPNVSNFHSYFVATAVAISQSRHARAGNQAGEVNYQPHHLLPDNVPITFTHGALHPRNVIISEGPNPRVVSIIGWEQAGWYPAYWELCKARWECSQRKGLASDWETRYLPAILNLDGFGLEMQGWNGRALCQYWDYFVGLMHQWE</sequence>
<dbReference type="InterPro" id="IPR011009">
    <property type="entry name" value="Kinase-like_dom_sf"/>
</dbReference>
<dbReference type="Gene3D" id="3.90.1200.10">
    <property type="match status" value="1"/>
</dbReference>
<gene>
    <name evidence="3" type="ORF">QBC35DRAFT_151503</name>
</gene>
<name>A0AAN6WIU5_9PEZI</name>
<comment type="caution">
    <text evidence="3">The sequence shown here is derived from an EMBL/GenBank/DDBJ whole genome shotgun (WGS) entry which is preliminary data.</text>
</comment>
<dbReference type="PANTHER" id="PTHR21310">
    <property type="entry name" value="AMINOGLYCOSIDE PHOSPHOTRANSFERASE-RELATED-RELATED"/>
    <property type="match status" value="1"/>
</dbReference>
<evidence type="ECO:0000256" key="1">
    <source>
        <dbReference type="SAM" id="MobiDB-lite"/>
    </source>
</evidence>
<dbReference type="InterPro" id="IPR002575">
    <property type="entry name" value="Aminoglycoside_PTrfase"/>
</dbReference>
<organism evidence="3 4">
    <name type="scientific">Podospora australis</name>
    <dbReference type="NCBI Taxonomy" id="1536484"/>
    <lineage>
        <taxon>Eukaryota</taxon>
        <taxon>Fungi</taxon>
        <taxon>Dikarya</taxon>
        <taxon>Ascomycota</taxon>
        <taxon>Pezizomycotina</taxon>
        <taxon>Sordariomycetes</taxon>
        <taxon>Sordariomycetidae</taxon>
        <taxon>Sordariales</taxon>
        <taxon>Podosporaceae</taxon>
        <taxon>Podospora</taxon>
    </lineage>
</organism>
<accession>A0AAN6WIU5</accession>
<dbReference type="EMBL" id="MU864638">
    <property type="protein sequence ID" value="KAK4182579.1"/>
    <property type="molecule type" value="Genomic_DNA"/>
</dbReference>
<dbReference type="AlphaFoldDB" id="A0AAN6WIU5"/>
<evidence type="ECO:0000313" key="3">
    <source>
        <dbReference type="EMBL" id="KAK4182579.1"/>
    </source>
</evidence>
<dbReference type="Pfam" id="PF01636">
    <property type="entry name" value="APH"/>
    <property type="match status" value="1"/>
</dbReference>
<proteinExistence type="predicted"/>
<reference evidence="3" key="2">
    <citation type="submission" date="2023-05" db="EMBL/GenBank/DDBJ databases">
        <authorList>
            <consortium name="Lawrence Berkeley National Laboratory"/>
            <person name="Steindorff A."/>
            <person name="Hensen N."/>
            <person name="Bonometti L."/>
            <person name="Westerberg I."/>
            <person name="Brannstrom I.O."/>
            <person name="Guillou S."/>
            <person name="Cros-Aarteil S."/>
            <person name="Calhoun S."/>
            <person name="Haridas S."/>
            <person name="Kuo A."/>
            <person name="Mondo S."/>
            <person name="Pangilinan J."/>
            <person name="Riley R."/>
            <person name="Labutti K."/>
            <person name="Andreopoulos B."/>
            <person name="Lipzen A."/>
            <person name="Chen C."/>
            <person name="Yanf M."/>
            <person name="Daum C."/>
            <person name="Ng V."/>
            <person name="Clum A."/>
            <person name="Ohm R."/>
            <person name="Martin F."/>
            <person name="Silar P."/>
            <person name="Natvig D."/>
            <person name="Lalanne C."/>
            <person name="Gautier V."/>
            <person name="Ament-Velasquez S.L."/>
            <person name="Kruys A."/>
            <person name="Hutchinson M.I."/>
            <person name="Powell A.J."/>
            <person name="Barry K."/>
            <person name="Miller A.N."/>
            <person name="Grigoriev I.V."/>
            <person name="Debuchy R."/>
            <person name="Gladieux P."/>
            <person name="Thoren M.H."/>
            <person name="Johannesson H."/>
        </authorList>
    </citation>
    <scope>NUCLEOTIDE SEQUENCE</scope>
    <source>
        <strain evidence="3">PSN309</strain>
    </source>
</reference>